<evidence type="ECO:0000313" key="2">
    <source>
        <dbReference type="Proteomes" id="UP001404104"/>
    </source>
</evidence>
<dbReference type="EMBL" id="JBDIMF010000003">
    <property type="protein sequence ID" value="MEN2786515.1"/>
    <property type="molecule type" value="Genomic_DNA"/>
</dbReference>
<evidence type="ECO:0008006" key="3">
    <source>
        <dbReference type="Google" id="ProtNLM"/>
    </source>
</evidence>
<sequence>MLLLLAAAIHAQDNQPSRGETVREKVCRQHLPVERGQYFTVVPIHTLDQPNDSGVLLLVNCSSRRVVSLRDPNRSPRHVRKDLYTRGFRAKMRGDPQRYEVVNFNKKIINTAFSYNNFSTYDNWDGPCQFNGLELTTASDTDPEDTKTTIVNINVCDSILLALVVPEARNDVARPSAAK</sequence>
<keyword evidence="2" id="KW-1185">Reference proteome</keyword>
<gene>
    <name evidence="1" type="ORF">ABC969_08800</name>
</gene>
<name>A0ABU9XRR1_9SPHN</name>
<reference evidence="1 2" key="1">
    <citation type="submission" date="2024-05" db="EMBL/GenBank/DDBJ databases">
        <authorList>
            <person name="Liu Q."/>
            <person name="Xin Y.-H."/>
        </authorList>
    </citation>
    <scope>NUCLEOTIDE SEQUENCE [LARGE SCALE GENOMIC DNA]</scope>
    <source>
        <strain evidence="1 2">CGMCC 1.15349</strain>
    </source>
</reference>
<evidence type="ECO:0000313" key="1">
    <source>
        <dbReference type="EMBL" id="MEN2786515.1"/>
    </source>
</evidence>
<organism evidence="1 2">
    <name type="scientific">Sphingomonas qilianensis</name>
    <dbReference type="NCBI Taxonomy" id="1736690"/>
    <lineage>
        <taxon>Bacteria</taxon>
        <taxon>Pseudomonadati</taxon>
        <taxon>Pseudomonadota</taxon>
        <taxon>Alphaproteobacteria</taxon>
        <taxon>Sphingomonadales</taxon>
        <taxon>Sphingomonadaceae</taxon>
        <taxon>Sphingomonas</taxon>
    </lineage>
</organism>
<accession>A0ABU9XRR1</accession>
<proteinExistence type="predicted"/>
<dbReference type="RefSeq" id="WP_345864323.1">
    <property type="nucleotide sequence ID" value="NZ_JBDIMF010000003.1"/>
</dbReference>
<dbReference type="Proteomes" id="UP001404104">
    <property type="component" value="Unassembled WGS sequence"/>
</dbReference>
<comment type="caution">
    <text evidence="1">The sequence shown here is derived from an EMBL/GenBank/DDBJ whole genome shotgun (WGS) entry which is preliminary data.</text>
</comment>
<protein>
    <recommendedName>
        <fullName evidence="3">Secreted protein</fullName>
    </recommendedName>
</protein>